<sequence length="299" mass="32889">MADVATAISPDRAAELRAVISNACAEVGFVSDGAELIKYTVNAVFRLQHTPVIVRVGTGTVGRLRGHRLVSVARLLADQGAPTAPLARVPQPIAVGEHTVTFWRELGERSWAPEDLAIPLKQLHSAVRSDGLPGWDPFGHAFARLDEADDALCRGDRQWLRDQWAAAEEEYRRWQSQIPLGVIHGDPHAGNLLADEAGRIVMCDLDETGVGPLAWDLVPQAVGAIRFARADYYRRFVAAYGADVTTEPYWSVLRCIRELIMVTSVLTDLGKRPEVAAEHAHRIASLRAGDANAIWHRYQ</sequence>
<reference evidence="2 3" key="1">
    <citation type="submission" date="2019-05" db="EMBL/GenBank/DDBJ databases">
        <title>Genomes sequences of two Nocardia cyriacigeorgica environmental isolates, type strains Nocardia asteroides ATCC 19247 and Nocardia cyriacigeorgica DSM 44484.</title>
        <authorList>
            <person name="Vautrin F."/>
            <person name="Bergeron E."/>
            <person name="Dubost A."/>
            <person name="Abrouk D."/>
            <person name="Rodriguez Nava V."/>
            <person name="Pujic P."/>
        </authorList>
    </citation>
    <scope>NUCLEOTIDE SEQUENCE [LARGE SCALE GENOMIC DNA]</scope>
    <source>
        <strain evidence="2 3">EML 446</strain>
    </source>
</reference>
<dbReference type="GO" id="GO:0016740">
    <property type="term" value="F:transferase activity"/>
    <property type="evidence" value="ECO:0007669"/>
    <property type="project" value="UniProtKB-KW"/>
</dbReference>
<gene>
    <name evidence="2" type="ORF">FEK34_14620</name>
</gene>
<dbReference type="Pfam" id="PF01636">
    <property type="entry name" value="APH"/>
    <property type="match status" value="1"/>
</dbReference>
<dbReference type="SUPFAM" id="SSF56112">
    <property type="entry name" value="Protein kinase-like (PK-like)"/>
    <property type="match status" value="1"/>
</dbReference>
<proteinExistence type="predicted"/>
<accession>A0A5R8NPT5</accession>
<dbReference type="InterPro" id="IPR011009">
    <property type="entry name" value="Kinase-like_dom_sf"/>
</dbReference>
<dbReference type="RefSeq" id="WP_138448409.1">
    <property type="nucleotide sequence ID" value="NZ_VBUT01000005.1"/>
</dbReference>
<dbReference type="InterPro" id="IPR002575">
    <property type="entry name" value="Aminoglycoside_PTrfase"/>
</dbReference>
<dbReference type="AlphaFoldDB" id="A0A5R8NPT5"/>
<keyword evidence="2" id="KW-0808">Transferase</keyword>
<evidence type="ECO:0000313" key="3">
    <source>
        <dbReference type="Proteomes" id="UP000306378"/>
    </source>
</evidence>
<evidence type="ECO:0000313" key="2">
    <source>
        <dbReference type="EMBL" id="TLF77554.1"/>
    </source>
</evidence>
<protein>
    <submittedName>
        <fullName evidence="2">Aminoglycoside phosphotransferase family protein</fullName>
    </submittedName>
</protein>
<evidence type="ECO:0000259" key="1">
    <source>
        <dbReference type="Pfam" id="PF01636"/>
    </source>
</evidence>
<dbReference type="EMBL" id="VBUT01000005">
    <property type="protein sequence ID" value="TLF77554.1"/>
    <property type="molecule type" value="Genomic_DNA"/>
</dbReference>
<feature type="domain" description="Aminoglycoside phosphotransferase" evidence="1">
    <location>
        <begin position="43"/>
        <end position="245"/>
    </location>
</feature>
<dbReference type="Gene3D" id="1.10.510.10">
    <property type="entry name" value="Transferase(Phosphotransferase) domain 1"/>
    <property type="match status" value="1"/>
</dbReference>
<organism evidence="2 3">
    <name type="scientific">Nocardia cyriacigeorgica</name>
    <dbReference type="NCBI Taxonomy" id="135487"/>
    <lineage>
        <taxon>Bacteria</taxon>
        <taxon>Bacillati</taxon>
        <taxon>Actinomycetota</taxon>
        <taxon>Actinomycetes</taxon>
        <taxon>Mycobacteriales</taxon>
        <taxon>Nocardiaceae</taxon>
        <taxon>Nocardia</taxon>
    </lineage>
</organism>
<dbReference type="Proteomes" id="UP000306378">
    <property type="component" value="Unassembled WGS sequence"/>
</dbReference>
<name>A0A5R8NPT5_9NOCA</name>
<comment type="caution">
    <text evidence="2">The sequence shown here is derived from an EMBL/GenBank/DDBJ whole genome shotgun (WGS) entry which is preliminary data.</text>
</comment>